<dbReference type="RefSeq" id="WP_219964442.1">
    <property type="nucleotide sequence ID" value="NZ_JAGFNZ010000001.1"/>
</dbReference>
<name>A0ABS7DL19_9FIRM</name>
<dbReference type="EMBL" id="JAGFNZ010000001">
    <property type="protein sequence ID" value="MBW7571814.1"/>
    <property type="molecule type" value="Genomic_DNA"/>
</dbReference>
<protein>
    <submittedName>
        <fullName evidence="3">UDP-N-acetylglucosamine 2-epimerase (Non-hydrolyzing)</fullName>
        <ecNumber evidence="3">5.1.3.14</ecNumber>
    </submittedName>
</protein>
<evidence type="ECO:0000313" key="4">
    <source>
        <dbReference type="Proteomes" id="UP000719942"/>
    </source>
</evidence>
<dbReference type="InterPro" id="IPR003331">
    <property type="entry name" value="UDP_GlcNAc_Epimerase_2_dom"/>
</dbReference>
<dbReference type="Gene3D" id="3.40.50.2000">
    <property type="entry name" value="Glycogen Phosphorylase B"/>
    <property type="match status" value="2"/>
</dbReference>
<dbReference type="SUPFAM" id="SSF53756">
    <property type="entry name" value="UDP-Glycosyltransferase/glycogen phosphorylase"/>
    <property type="match status" value="1"/>
</dbReference>
<comment type="similarity">
    <text evidence="1">Belongs to the UDP-N-acetylglucosamine 2-epimerase family.</text>
</comment>
<evidence type="ECO:0000259" key="2">
    <source>
        <dbReference type="Pfam" id="PF02350"/>
    </source>
</evidence>
<dbReference type="Proteomes" id="UP000719942">
    <property type="component" value="Unassembled WGS sequence"/>
</dbReference>
<evidence type="ECO:0000313" key="3">
    <source>
        <dbReference type="EMBL" id="MBW7571814.1"/>
    </source>
</evidence>
<dbReference type="PANTHER" id="PTHR43174">
    <property type="entry name" value="UDP-N-ACETYLGLUCOSAMINE 2-EPIMERASE"/>
    <property type="match status" value="1"/>
</dbReference>
<gene>
    <name evidence="3" type="primary">wecB</name>
    <name evidence="3" type="ORF">J5W02_03215</name>
</gene>
<feature type="domain" description="UDP-N-acetylglucosamine 2-epimerase" evidence="2">
    <location>
        <begin position="27"/>
        <end position="355"/>
    </location>
</feature>
<reference evidence="3 4" key="1">
    <citation type="submission" date="2021-03" db="EMBL/GenBank/DDBJ databases">
        <title>Caproiciproducens sp. nov. isolated from feces of cow.</title>
        <authorList>
            <person name="Choi J.-Y."/>
        </authorList>
    </citation>
    <scope>NUCLEOTIDE SEQUENCE [LARGE SCALE GENOMIC DNA]</scope>
    <source>
        <strain evidence="3 4">AGMB10547</strain>
    </source>
</reference>
<proteinExistence type="inferred from homology"/>
<dbReference type="InterPro" id="IPR029767">
    <property type="entry name" value="WecB-like"/>
</dbReference>
<dbReference type="PANTHER" id="PTHR43174:SF1">
    <property type="entry name" value="UDP-N-ACETYLGLUCOSAMINE 2-EPIMERASE"/>
    <property type="match status" value="1"/>
</dbReference>
<dbReference type="EC" id="5.1.3.14" evidence="3"/>
<keyword evidence="4" id="KW-1185">Reference proteome</keyword>
<accession>A0ABS7DL19</accession>
<dbReference type="GO" id="GO:0008761">
    <property type="term" value="F:UDP-N-acetylglucosamine 2-epimerase activity"/>
    <property type="evidence" value="ECO:0007669"/>
    <property type="project" value="UniProtKB-EC"/>
</dbReference>
<dbReference type="NCBIfam" id="TIGR00236">
    <property type="entry name" value="wecB"/>
    <property type="match status" value="1"/>
</dbReference>
<comment type="caution">
    <text evidence="3">The sequence shown here is derived from an EMBL/GenBank/DDBJ whole genome shotgun (WGS) entry which is preliminary data.</text>
</comment>
<evidence type="ECO:0000256" key="1">
    <source>
        <dbReference type="RuleBase" id="RU003513"/>
    </source>
</evidence>
<dbReference type="CDD" id="cd03786">
    <property type="entry name" value="GTB_UDP-GlcNAc_2-Epimerase"/>
    <property type="match status" value="1"/>
</dbReference>
<organism evidence="3 4">
    <name type="scientific">Caproiciproducens faecalis</name>
    <dbReference type="NCBI Taxonomy" id="2820301"/>
    <lineage>
        <taxon>Bacteria</taxon>
        <taxon>Bacillati</taxon>
        <taxon>Bacillota</taxon>
        <taxon>Clostridia</taxon>
        <taxon>Eubacteriales</taxon>
        <taxon>Acutalibacteraceae</taxon>
        <taxon>Caproiciproducens</taxon>
    </lineage>
</organism>
<keyword evidence="1 3" id="KW-0413">Isomerase</keyword>
<sequence>MKIVTVVGARPQFVKASVVSAALKPVCTEVLVHTGQHYDRNMSDVFFEELAIPRPAYNLGVGSGSHGHQTGEMLMKIEDVILEEKPDVMLVYGDTNSTLAGALAASKLHIPVAHVEAGLRSYNMRMPEEQNRVLTDHISKWLFCPTQTAADNLKKEGVTAGVSVCGDVMLDSVLHFLQVAKSNPSKTDVFAQLGIEPKNYRLATLHRAETTDGGIDAIIAIFQAFEQLPQLVVLPIHPRTRPLAEKAIVQCGFRNIKLIDPVGYLEMLLLTSNACQVMTDSGGLQKEAWFMKVPCITLRGETEWVETLKGNWNVLSALTTEDIYNKAMHTVVDEAAHEQMPFGDGNASQKIADVLSREMGAVRP</sequence>
<dbReference type="Pfam" id="PF02350">
    <property type="entry name" value="Epimerase_2"/>
    <property type="match status" value="1"/>
</dbReference>